<protein>
    <recommendedName>
        <fullName evidence="5">CopC domain-containing protein</fullName>
    </recommendedName>
</protein>
<feature type="domain" description="CopC" evidence="5">
    <location>
        <begin position="27"/>
        <end position="120"/>
    </location>
</feature>
<name>A0ABX8EH49_9ACTN</name>
<evidence type="ECO:0000256" key="4">
    <source>
        <dbReference type="SAM" id="SignalP"/>
    </source>
</evidence>
<proteinExistence type="predicted"/>
<dbReference type="Proteomes" id="UP000679307">
    <property type="component" value="Chromosome"/>
</dbReference>
<dbReference type="RefSeq" id="WP_214057978.1">
    <property type="nucleotide sequence ID" value="NZ_BAAAHS010000194.1"/>
</dbReference>
<gene>
    <name evidence="6" type="ORF">ENKNEFLB_00769</name>
</gene>
<reference evidence="6 7" key="1">
    <citation type="submission" date="2021-05" db="EMBL/GenBank/DDBJ databases">
        <title>Complete genome of Nocardioides aquaticus KCTC 9944T isolated from meromictic and hypersaline Ekho Lake, Antarctica.</title>
        <authorList>
            <person name="Hwang K."/>
            <person name="Kim K.M."/>
            <person name="Choe H."/>
        </authorList>
    </citation>
    <scope>NUCLEOTIDE SEQUENCE [LARGE SCALE GENOMIC DNA]</scope>
    <source>
        <strain evidence="6 7">KCTC 9944</strain>
    </source>
</reference>
<organism evidence="6 7">
    <name type="scientific">Nocardioides aquaticus</name>
    <dbReference type="NCBI Taxonomy" id="160826"/>
    <lineage>
        <taxon>Bacteria</taxon>
        <taxon>Bacillati</taxon>
        <taxon>Actinomycetota</taxon>
        <taxon>Actinomycetes</taxon>
        <taxon>Propionibacteriales</taxon>
        <taxon>Nocardioidaceae</taxon>
        <taxon>Nocardioides</taxon>
    </lineage>
</organism>
<feature type="transmembrane region" description="Helical" evidence="3">
    <location>
        <begin position="156"/>
        <end position="177"/>
    </location>
</feature>
<evidence type="ECO:0000256" key="3">
    <source>
        <dbReference type="SAM" id="Phobius"/>
    </source>
</evidence>
<keyword evidence="7" id="KW-1185">Reference proteome</keyword>
<dbReference type="InterPro" id="IPR014756">
    <property type="entry name" value="Ig_E-set"/>
</dbReference>
<feature type="signal peptide" evidence="4">
    <location>
        <begin position="1"/>
        <end position="26"/>
    </location>
</feature>
<feature type="chain" id="PRO_5046838166" description="CopC domain-containing protein" evidence="4">
    <location>
        <begin position="27"/>
        <end position="192"/>
    </location>
</feature>
<evidence type="ECO:0000259" key="5">
    <source>
        <dbReference type="Pfam" id="PF04234"/>
    </source>
</evidence>
<dbReference type="Gene3D" id="2.60.40.1220">
    <property type="match status" value="1"/>
</dbReference>
<keyword evidence="3" id="KW-0472">Membrane</keyword>
<dbReference type="EMBL" id="CP075371">
    <property type="protein sequence ID" value="QVT78392.1"/>
    <property type="molecule type" value="Genomic_DNA"/>
</dbReference>
<evidence type="ECO:0000313" key="7">
    <source>
        <dbReference type="Proteomes" id="UP000679307"/>
    </source>
</evidence>
<evidence type="ECO:0000313" key="6">
    <source>
        <dbReference type="EMBL" id="QVT78392.1"/>
    </source>
</evidence>
<dbReference type="SUPFAM" id="SSF81296">
    <property type="entry name" value="E set domains"/>
    <property type="match status" value="1"/>
</dbReference>
<sequence>MTKRRCGATGVAALLLVLASGGAASAHGDLTGGSPGPGDETAPGVTTLRLDLLEVDGDAPLSVAVTDEAGDPVAVGEAQVVDSDYVCAAVEPLTDGVWTIDYAGTGVDGHRFGSRFAFEVLPGGEQADPGPCADAELAAPGEAQTLAEMTETDAGVPVWVVWTLVGLGLVSAAAVVLRVRRDRASDADPGRG</sequence>
<evidence type="ECO:0000256" key="2">
    <source>
        <dbReference type="ARBA" id="ARBA00023008"/>
    </source>
</evidence>
<dbReference type="InterPro" id="IPR007348">
    <property type="entry name" value="CopC_dom"/>
</dbReference>
<accession>A0ABX8EH49</accession>
<keyword evidence="2" id="KW-0186">Copper</keyword>
<dbReference type="Pfam" id="PF04234">
    <property type="entry name" value="CopC"/>
    <property type="match status" value="1"/>
</dbReference>
<keyword evidence="1 4" id="KW-0732">Signal</keyword>
<dbReference type="InterPro" id="IPR014755">
    <property type="entry name" value="Cu-Rt/internalin_Ig-like"/>
</dbReference>
<evidence type="ECO:0000256" key="1">
    <source>
        <dbReference type="ARBA" id="ARBA00022729"/>
    </source>
</evidence>
<keyword evidence="3" id="KW-1133">Transmembrane helix</keyword>
<keyword evidence="3" id="KW-0812">Transmembrane</keyword>